<dbReference type="InterPro" id="IPR010139">
    <property type="entry name" value="Imidazole-glycPsynth_HisH"/>
</dbReference>
<evidence type="ECO:0000256" key="6">
    <source>
        <dbReference type="ARBA" id="ARBA00023102"/>
    </source>
</evidence>
<evidence type="ECO:0000256" key="5">
    <source>
        <dbReference type="ARBA" id="ARBA00022962"/>
    </source>
</evidence>
<dbReference type="PANTHER" id="PTHR42701:SF1">
    <property type="entry name" value="IMIDAZOLE GLYCEROL PHOSPHATE SYNTHASE SUBUNIT HISH"/>
    <property type="match status" value="1"/>
</dbReference>
<evidence type="ECO:0000256" key="1">
    <source>
        <dbReference type="ARBA" id="ARBA00005091"/>
    </source>
</evidence>
<dbReference type="GO" id="GO:0016829">
    <property type="term" value="F:lyase activity"/>
    <property type="evidence" value="ECO:0007669"/>
    <property type="project" value="UniProtKB-KW"/>
</dbReference>
<evidence type="ECO:0000256" key="9">
    <source>
        <dbReference type="ARBA" id="ARBA00049534"/>
    </source>
</evidence>
<comment type="catalytic activity">
    <reaction evidence="8">
        <text>5-[(5-phospho-1-deoxy-D-ribulos-1-ylimino)methylamino]-1-(5-phospho-beta-D-ribosyl)imidazole-4-carboxamide + L-glutamine = D-erythro-1-(imidazol-4-yl)glycerol 3-phosphate + 5-amino-1-(5-phospho-beta-D-ribosyl)imidazole-4-carboxamide + L-glutamate + H(+)</text>
        <dbReference type="Rhea" id="RHEA:24793"/>
        <dbReference type="ChEBI" id="CHEBI:15378"/>
        <dbReference type="ChEBI" id="CHEBI:29985"/>
        <dbReference type="ChEBI" id="CHEBI:58278"/>
        <dbReference type="ChEBI" id="CHEBI:58359"/>
        <dbReference type="ChEBI" id="CHEBI:58475"/>
        <dbReference type="ChEBI" id="CHEBI:58525"/>
        <dbReference type="EC" id="4.3.2.10"/>
    </reaction>
</comment>
<dbReference type="PROSITE" id="PS51273">
    <property type="entry name" value="GATASE_TYPE_1"/>
    <property type="match status" value="1"/>
</dbReference>
<comment type="catalytic activity">
    <reaction evidence="9">
        <text>L-glutamine + H2O = L-glutamate + NH4(+)</text>
        <dbReference type="Rhea" id="RHEA:15889"/>
        <dbReference type="ChEBI" id="CHEBI:15377"/>
        <dbReference type="ChEBI" id="CHEBI:28938"/>
        <dbReference type="ChEBI" id="CHEBI:29985"/>
        <dbReference type="ChEBI" id="CHEBI:58359"/>
        <dbReference type="EC" id="3.5.1.2"/>
    </reaction>
</comment>
<evidence type="ECO:0000259" key="10">
    <source>
        <dbReference type="Pfam" id="PF00117"/>
    </source>
</evidence>
<dbReference type="EC" id="4.3.2.10" evidence="11"/>
<evidence type="ECO:0000313" key="12">
    <source>
        <dbReference type="Proteomes" id="UP001247805"/>
    </source>
</evidence>
<dbReference type="EMBL" id="JAWDIO010000002">
    <property type="protein sequence ID" value="MDU0356114.1"/>
    <property type="molecule type" value="Genomic_DNA"/>
</dbReference>
<keyword evidence="7 11" id="KW-0456">Lyase</keyword>
<reference evidence="11 12" key="1">
    <citation type="submission" date="2023-10" db="EMBL/GenBank/DDBJ databases">
        <title>Glaciecola aquimarina strain GGW-M5 nov., isolated from a coastal seawater.</title>
        <authorList>
            <person name="Bayburt H."/>
            <person name="Kim J.M."/>
            <person name="Choi B.J."/>
            <person name="Jeon C.O."/>
        </authorList>
    </citation>
    <scope>NUCLEOTIDE SEQUENCE [LARGE SCALE GENOMIC DNA]</scope>
    <source>
        <strain evidence="11 12">KCTC 32108</strain>
    </source>
</reference>
<name>A0ABU3T1G9_9ALTE</name>
<dbReference type="PANTHER" id="PTHR42701">
    <property type="entry name" value="IMIDAZOLE GLYCEROL PHOSPHATE SYNTHASE SUBUNIT HISH"/>
    <property type="match status" value="1"/>
</dbReference>
<evidence type="ECO:0000256" key="2">
    <source>
        <dbReference type="ARBA" id="ARBA00011152"/>
    </source>
</evidence>
<keyword evidence="6" id="KW-0368">Histidine biosynthesis</keyword>
<dbReference type="NCBIfam" id="TIGR01855">
    <property type="entry name" value="IMP_synth_hisH"/>
    <property type="match status" value="1"/>
</dbReference>
<keyword evidence="5" id="KW-0315">Glutamine amidotransferase</keyword>
<sequence length="124" mass="13292">MKLVIVDYGMGNIKSVTSALHYLGYDDILLSNDADVLHRADKLILPGVGNYARAMSKIKELELTAKLQDVVLGDEKPILGICLGMQLMGMSSTESGLNTGLGLVDGVVEAFDVDKLTVPHVGYN</sequence>
<comment type="caution">
    <text evidence="11">The sequence shown here is derived from an EMBL/GenBank/DDBJ whole genome shotgun (WGS) entry which is preliminary data.</text>
</comment>
<dbReference type="Proteomes" id="UP001247805">
    <property type="component" value="Unassembled WGS sequence"/>
</dbReference>
<keyword evidence="3" id="KW-0028">Amino-acid biosynthesis</keyword>
<dbReference type="Pfam" id="PF00117">
    <property type="entry name" value="GATase"/>
    <property type="match status" value="1"/>
</dbReference>
<evidence type="ECO:0000256" key="4">
    <source>
        <dbReference type="ARBA" id="ARBA00022801"/>
    </source>
</evidence>
<comment type="subunit">
    <text evidence="2">Heterodimer of HisH and HisF.</text>
</comment>
<feature type="domain" description="Glutamine amidotransferase" evidence="10">
    <location>
        <begin position="4"/>
        <end position="94"/>
    </location>
</feature>
<evidence type="ECO:0000256" key="8">
    <source>
        <dbReference type="ARBA" id="ARBA00047838"/>
    </source>
</evidence>
<evidence type="ECO:0000256" key="7">
    <source>
        <dbReference type="ARBA" id="ARBA00023239"/>
    </source>
</evidence>
<evidence type="ECO:0000313" key="11">
    <source>
        <dbReference type="EMBL" id="MDU0356114.1"/>
    </source>
</evidence>
<accession>A0ABU3T1G9</accession>
<keyword evidence="4" id="KW-0378">Hydrolase</keyword>
<organism evidence="11 12">
    <name type="scientific">Paraglaciecola aquimarina</name>
    <dbReference type="NCBI Taxonomy" id="1235557"/>
    <lineage>
        <taxon>Bacteria</taxon>
        <taxon>Pseudomonadati</taxon>
        <taxon>Pseudomonadota</taxon>
        <taxon>Gammaproteobacteria</taxon>
        <taxon>Alteromonadales</taxon>
        <taxon>Alteromonadaceae</taxon>
        <taxon>Paraglaciecola</taxon>
    </lineage>
</organism>
<dbReference type="InterPro" id="IPR017926">
    <property type="entry name" value="GATASE"/>
</dbReference>
<dbReference type="InterPro" id="IPR029062">
    <property type="entry name" value="Class_I_gatase-like"/>
</dbReference>
<dbReference type="SUPFAM" id="SSF52317">
    <property type="entry name" value="Class I glutamine amidotransferase-like"/>
    <property type="match status" value="1"/>
</dbReference>
<dbReference type="Gene3D" id="3.40.50.880">
    <property type="match status" value="1"/>
</dbReference>
<keyword evidence="12" id="KW-1185">Reference proteome</keyword>
<dbReference type="RefSeq" id="WP_316027621.1">
    <property type="nucleotide sequence ID" value="NZ_JAWDIO010000002.1"/>
</dbReference>
<protein>
    <submittedName>
        <fullName evidence="11">Imidazole glycerol phosphate synthase subunit HisH</fullName>
        <ecNumber evidence="11">4.3.2.10</ecNumber>
    </submittedName>
</protein>
<proteinExistence type="predicted"/>
<gene>
    <name evidence="11" type="primary">hisH</name>
    <name evidence="11" type="ORF">RS130_21445</name>
</gene>
<dbReference type="PROSITE" id="PS51274">
    <property type="entry name" value="GATASE_COBBQ"/>
    <property type="match status" value="1"/>
</dbReference>
<evidence type="ECO:0000256" key="3">
    <source>
        <dbReference type="ARBA" id="ARBA00022605"/>
    </source>
</evidence>
<comment type="pathway">
    <text evidence="1">Amino-acid biosynthesis; L-histidine biosynthesis; L-histidine from 5-phospho-alpha-D-ribose 1-diphosphate: step 5/9.</text>
</comment>